<organism evidence="3 4">
    <name type="scientific">Kroppenstedtia eburnea</name>
    <dbReference type="NCBI Taxonomy" id="714067"/>
    <lineage>
        <taxon>Bacteria</taxon>
        <taxon>Bacillati</taxon>
        <taxon>Bacillota</taxon>
        <taxon>Bacilli</taxon>
        <taxon>Bacillales</taxon>
        <taxon>Thermoactinomycetaceae</taxon>
        <taxon>Kroppenstedtia</taxon>
    </lineage>
</organism>
<keyword evidence="1" id="KW-1133">Transmembrane helix</keyword>
<dbReference type="EMBL" id="FTOD01000015">
    <property type="protein sequence ID" value="SIT14921.1"/>
    <property type="molecule type" value="Genomic_DNA"/>
</dbReference>
<dbReference type="PROSITE" id="PS00455">
    <property type="entry name" value="AMP_BINDING"/>
    <property type="match status" value="1"/>
</dbReference>
<dbReference type="Gene3D" id="3.30.300.30">
    <property type="match status" value="1"/>
</dbReference>
<protein>
    <submittedName>
        <fullName evidence="3">Acyl-CoA synthetase (AMP-forming)/AMP-acid ligase II</fullName>
    </submittedName>
</protein>
<keyword evidence="1" id="KW-0812">Transmembrane</keyword>
<dbReference type="InterPro" id="IPR000873">
    <property type="entry name" value="AMP-dep_synth/lig_dom"/>
</dbReference>
<sequence length="494" mass="55970">MSNSHRVNGVELMDISQRQGRLLLPDRSFSHWEFKADVIRFADELQVKGLATDERVILKCSNSYTFCVALFTLMHLNTSVVLMDVEMNPNEMDEIQCRTGAKWFLTDDDSRLSDSACVQIKLPCFEERAQPEGDGDREISLMGWLERKDAVILFSSGSTGKPKGIVKSGKSVVCNLRATAEAMQYRTDDVLLPMVPFFNTWGFFLLLIWWLTGCSLLICNYRYTKNLVRYLLRHRVTIVEATISTTYSTLQLLKRQPEVMEKVKNSSLRMWYTSGAPVPNNLKRDFYDHLGQPLLDYYGSTEAGNLTAGHPDDWVGSGKIIAGVDVKVVDSEGKQLPPGQIGEVFAKGNALMEGYILSPGEYHLDLQDGWMDMKDFGYFDESGHLHVLGRKDEAIHRMGSTFYLCHMERLVEDLGVLSKVVALPDERKGAYLVLFVQHPESEIAAIRKKILRTLPTYMYPDKLICLEEFPFLPVGKVDGKSLERRAEELIAPVL</sequence>
<accession>A0A1N7PWF6</accession>
<dbReference type="Gene3D" id="3.40.50.12780">
    <property type="entry name" value="N-terminal domain of ligase-like"/>
    <property type="match status" value="1"/>
</dbReference>
<dbReference type="GO" id="GO:0016874">
    <property type="term" value="F:ligase activity"/>
    <property type="evidence" value="ECO:0007669"/>
    <property type="project" value="UniProtKB-KW"/>
</dbReference>
<gene>
    <name evidence="3" type="ORF">SAMN05421790_11526</name>
</gene>
<dbReference type="InterPro" id="IPR050237">
    <property type="entry name" value="ATP-dep_AMP-bd_enzyme"/>
</dbReference>
<dbReference type="Proteomes" id="UP000186795">
    <property type="component" value="Unassembled WGS sequence"/>
</dbReference>
<dbReference type="InterPro" id="IPR020845">
    <property type="entry name" value="AMP-binding_CS"/>
</dbReference>
<dbReference type="CDD" id="cd04433">
    <property type="entry name" value="AFD_class_I"/>
    <property type="match status" value="1"/>
</dbReference>
<dbReference type="InterPro" id="IPR042099">
    <property type="entry name" value="ANL_N_sf"/>
</dbReference>
<reference evidence="4" key="1">
    <citation type="submission" date="2017-01" db="EMBL/GenBank/DDBJ databases">
        <authorList>
            <person name="Varghese N."/>
            <person name="Submissions S."/>
        </authorList>
    </citation>
    <scope>NUCLEOTIDE SEQUENCE [LARGE SCALE GENOMIC DNA]</scope>
    <source>
        <strain evidence="4">DSM 45196</strain>
    </source>
</reference>
<keyword evidence="1" id="KW-0472">Membrane</keyword>
<dbReference type="AlphaFoldDB" id="A0A1N7PWF6"/>
<feature type="domain" description="AMP-dependent synthetase/ligase" evidence="2">
    <location>
        <begin position="26"/>
        <end position="355"/>
    </location>
</feature>
<proteinExistence type="predicted"/>
<evidence type="ECO:0000256" key="1">
    <source>
        <dbReference type="SAM" id="Phobius"/>
    </source>
</evidence>
<dbReference type="SUPFAM" id="SSF56801">
    <property type="entry name" value="Acetyl-CoA synthetase-like"/>
    <property type="match status" value="1"/>
</dbReference>
<evidence type="ECO:0000313" key="3">
    <source>
        <dbReference type="EMBL" id="SIT14921.1"/>
    </source>
</evidence>
<dbReference type="PANTHER" id="PTHR43767:SF10">
    <property type="entry name" value="SURFACTIN SYNTHASE SUBUNIT 1"/>
    <property type="match status" value="1"/>
</dbReference>
<evidence type="ECO:0000313" key="4">
    <source>
        <dbReference type="Proteomes" id="UP000186795"/>
    </source>
</evidence>
<name>A0A1N7PWF6_9BACL</name>
<feature type="transmembrane region" description="Helical" evidence="1">
    <location>
        <begin position="201"/>
        <end position="223"/>
    </location>
</feature>
<keyword evidence="3" id="KW-0436">Ligase</keyword>
<dbReference type="InterPro" id="IPR045851">
    <property type="entry name" value="AMP-bd_C_sf"/>
</dbReference>
<dbReference type="PANTHER" id="PTHR43767">
    <property type="entry name" value="LONG-CHAIN-FATTY-ACID--COA LIGASE"/>
    <property type="match status" value="1"/>
</dbReference>
<dbReference type="Pfam" id="PF00501">
    <property type="entry name" value="AMP-binding"/>
    <property type="match status" value="1"/>
</dbReference>
<keyword evidence="4" id="KW-1185">Reference proteome</keyword>
<evidence type="ECO:0000259" key="2">
    <source>
        <dbReference type="Pfam" id="PF00501"/>
    </source>
</evidence>